<comment type="caution">
    <text evidence="1">The sequence shown here is derived from an EMBL/GenBank/DDBJ whole genome shotgun (WGS) entry which is preliminary data.</text>
</comment>
<proteinExistence type="predicted"/>
<keyword evidence="2" id="KW-1185">Reference proteome</keyword>
<dbReference type="AlphaFoldDB" id="A0A0H1RBT6"/>
<accession>A0A0H1RBT6</accession>
<evidence type="ECO:0008006" key="3">
    <source>
        <dbReference type="Google" id="ProtNLM"/>
    </source>
</evidence>
<gene>
    <name evidence="1" type="ORF">AA309_14930</name>
</gene>
<name>A0A0H1RBT6_9HYPH</name>
<protein>
    <recommendedName>
        <fullName evidence="3">RNA polymerase alpha subunit C-terminal domain-containing protein</fullName>
    </recommendedName>
</protein>
<dbReference type="EMBL" id="LCYG01000037">
    <property type="protein sequence ID" value="KLK92286.1"/>
    <property type="molecule type" value="Genomic_DNA"/>
</dbReference>
<dbReference type="STRING" id="1225564.AA309_14930"/>
<reference evidence="1 2" key="1">
    <citation type="submission" date="2015-05" db="EMBL/GenBank/DDBJ databases">
        <title>Draft genome sequence of Microvirga vignae strain BR3299, a novel nitrogen fixing bacteria isolated from Brazil semi-aired region.</title>
        <authorList>
            <person name="Zilli J.E."/>
            <person name="Passos S.R."/>
            <person name="Leite J."/>
            <person name="Baldani J.I."/>
            <person name="Xavier G.R."/>
            <person name="Rumjaneck N.G."/>
            <person name="Simoes-Araujo J.L."/>
        </authorList>
    </citation>
    <scope>NUCLEOTIDE SEQUENCE [LARGE SCALE GENOMIC DNA]</scope>
    <source>
        <strain evidence="1 2">BR3299</strain>
    </source>
</reference>
<dbReference type="PATRIC" id="fig|1225564.3.peg.3876"/>
<organism evidence="1 2">
    <name type="scientific">Microvirga vignae</name>
    <dbReference type="NCBI Taxonomy" id="1225564"/>
    <lineage>
        <taxon>Bacteria</taxon>
        <taxon>Pseudomonadati</taxon>
        <taxon>Pseudomonadota</taxon>
        <taxon>Alphaproteobacteria</taxon>
        <taxon>Hyphomicrobiales</taxon>
        <taxon>Methylobacteriaceae</taxon>
        <taxon>Microvirga</taxon>
    </lineage>
</organism>
<sequence length="119" mass="13202">MGLDDPFPIEKCSGRVRGAVLAEFQGRCPTIREVASISDAQWLTVPNIGPTTLEEIRRFISEAPAEQRLQNLPTMEDGELLSRINRLQRELNLIASAIRARISAASFKNSAKQKHTDAT</sequence>
<evidence type="ECO:0000313" key="1">
    <source>
        <dbReference type="EMBL" id="KLK92286.1"/>
    </source>
</evidence>
<evidence type="ECO:0000313" key="2">
    <source>
        <dbReference type="Proteomes" id="UP000035489"/>
    </source>
</evidence>
<dbReference type="Proteomes" id="UP000035489">
    <property type="component" value="Unassembled WGS sequence"/>
</dbReference>